<sequence length="82" mass="8674">MTVSIIHALLRWTLGVCAPGTGRRRAGARPAAVPALAREPEMRTPVVVRLPAHRSPYGLPVLLDGASTAPVRPYVLAAERAA</sequence>
<gene>
    <name evidence="1" type="ORF">GCM10010251_17390</name>
</gene>
<dbReference type="AlphaFoldDB" id="A0A918F541"/>
<dbReference type="RefSeq" id="WP_189933971.1">
    <property type="nucleotide sequence ID" value="NZ_BMSX01000003.1"/>
</dbReference>
<accession>A0A918F541</accession>
<dbReference type="Proteomes" id="UP000658320">
    <property type="component" value="Unassembled WGS sequence"/>
</dbReference>
<dbReference type="EMBL" id="BMSX01000003">
    <property type="protein sequence ID" value="GGR02174.1"/>
    <property type="molecule type" value="Genomic_DNA"/>
</dbReference>
<reference evidence="1" key="2">
    <citation type="submission" date="2020-09" db="EMBL/GenBank/DDBJ databases">
        <authorList>
            <person name="Sun Q."/>
            <person name="Ohkuma M."/>
        </authorList>
    </citation>
    <scope>NUCLEOTIDE SEQUENCE</scope>
    <source>
        <strain evidence="1">JCM 4346</strain>
    </source>
</reference>
<organism evidence="1 2">
    <name type="scientific">Streptomyces aurantiogriseus</name>
    <dbReference type="NCBI Taxonomy" id="66870"/>
    <lineage>
        <taxon>Bacteria</taxon>
        <taxon>Bacillati</taxon>
        <taxon>Actinomycetota</taxon>
        <taxon>Actinomycetes</taxon>
        <taxon>Kitasatosporales</taxon>
        <taxon>Streptomycetaceae</taxon>
        <taxon>Streptomyces</taxon>
    </lineage>
</organism>
<protein>
    <submittedName>
        <fullName evidence="1">Uncharacterized protein</fullName>
    </submittedName>
</protein>
<evidence type="ECO:0000313" key="1">
    <source>
        <dbReference type="EMBL" id="GGR02174.1"/>
    </source>
</evidence>
<reference evidence="1" key="1">
    <citation type="journal article" date="2014" name="Int. J. Syst. Evol. Microbiol.">
        <title>Complete genome sequence of Corynebacterium casei LMG S-19264T (=DSM 44701T), isolated from a smear-ripened cheese.</title>
        <authorList>
            <consortium name="US DOE Joint Genome Institute (JGI-PGF)"/>
            <person name="Walter F."/>
            <person name="Albersmeier A."/>
            <person name="Kalinowski J."/>
            <person name="Ruckert C."/>
        </authorList>
    </citation>
    <scope>NUCLEOTIDE SEQUENCE</scope>
    <source>
        <strain evidence="1">JCM 4346</strain>
    </source>
</reference>
<evidence type="ECO:0000313" key="2">
    <source>
        <dbReference type="Proteomes" id="UP000658320"/>
    </source>
</evidence>
<name>A0A918F541_9ACTN</name>
<comment type="caution">
    <text evidence="1">The sequence shown here is derived from an EMBL/GenBank/DDBJ whole genome shotgun (WGS) entry which is preliminary data.</text>
</comment>
<keyword evidence="2" id="KW-1185">Reference proteome</keyword>
<proteinExistence type="predicted"/>